<accession>A0A6C0BMR3</accession>
<dbReference type="Gene3D" id="2.40.10.10">
    <property type="entry name" value="Trypsin-like serine proteases"/>
    <property type="match status" value="2"/>
</dbReference>
<proteinExistence type="predicted"/>
<dbReference type="SUPFAM" id="SSF50494">
    <property type="entry name" value="Trypsin-like serine proteases"/>
    <property type="match status" value="1"/>
</dbReference>
<evidence type="ECO:0008006" key="2">
    <source>
        <dbReference type="Google" id="ProtNLM"/>
    </source>
</evidence>
<dbReference type="InterPro" id="IPR001940">
    <property type="entry name" value="Peptidase_S1C"/>
</dbReference>
<dbReference type="PRINTS" id="PR00834">
    <property type="entry name" value="PROTEASES2C"/>
</dbReference>
<dbReference type="InterPro" id="IPR043504">
    <property type="entry name" value="Peptidase_S1_PA_chymotrypsin"/>
</dbReference>
<dbReference type="GO" id="GO:0004252">
    <property type="term" value="F:serine-type endopeptidase activity"/>
    <property type="evidence" value="ECO:0007669"/>
    <property type="project" value="InterPro"/>
</dbReference>
<protein>
    <recommendedName>
        <fullName evidence="2">Trypsin-like peptidase domain containing protein</fullName>
    </recommendedName>
</protein>
<dbReference type="GO" id="GO:0006508">
    <property type="term" value="P:proteolysis"/>
    <property type="evidence" value="ECO:0007669"/>
    <property type="project" value="InterPro"/>
</dbReference>
<evidence type="ECO:0000313" key="1">
    <source>
        <dbReference type="EMBL" id="QHS92869.1"/>
    </source>
</evidence>
<dbReference type="AlphaFoldDB" id="A0A6C0BMR3"/>
<organism evidence="1">
    <name type="scientific">viral metagenome</name>
    <dbReference type="NCBI Taxonomy" id="1070528"/>
    <lineage>
        <taxon>unclassified sequences</taxon>
        <taxon>metagenomes</taxon>
        <taxon>organismal metagenomes</taxon>
    </lineage>
</organism>
<dbReference type="PANTHER" id="PTHR43019">
    <property type="entry name" value="SERINE ENDOPROTEASE DEGS"/>
    <property type="match status" value="1"/>
</dbReference>
<sequence length="455" mass="50938">MVNDYAGRGLLELIDVIIVILQGMLPIEARDRSTYYYRLYITSRIIASSSSIDVITLPRNTENIRGKSMEFTGCCVDISCVGNDEQGNIEFKRGSGTIVRFRSCIYVITCAHVVLVTENVPAAGAYGYPKNFTPFQRYFMTYYRGHLQRNGCNSKDSLKTKQQSIELIGVDLSYDVAILKPTIDIEFLQDPINHTEISTKITIGEFIHAIGNTGDVAPQSLSYGIVRDNLYVYPTSKPIPNMMIIDATIGRGNSGGPIVNKKGRMIGMVSAVFLSDSGTDLNFCIHPQVIELTLCWILDQVSFQWITPTRPGNDVVFMRNIRSYIELEGQYYAPILNLFSIDLQEFDPNKEIVYPYVIGMYLTSDFQRVPAGSIITSINGRKIGRGKTGQVTIQGSLDGVIPGSKVDLTYRLKDDLYRCEHHMQIITEALPIEKDLLAFNPDGVENVPNALKYIR</sequence>
<name>A0A6C0BMR3_9ZZZZ</name>
<dbReference type="PANTHER" id="PTHR43019:SF23">
    <property type="entry name" value="PROTEASE DO-LIKE 5, CHLOROPLASTIC"/>
    <property type="match status" value="1"/>
</dbReference>
<dbReference type="EMBL" id="MN739193">
    <property type="protein sequence ID" value="QHS92869.1"/>
    <property type="molecule type" value="Genomic_DNA"/>
</dbReference>
<dbReference type="InterPro" id="IPR009003">
    <property type="entry name" value="Peptidase_S1_PA"/>
</dbReference>
<dbReference type="Pfam" id="PF13365">
    <property type="entry name" value="Trypsin_2"/>
    <property type="match status" value="1"/>
</dbReference>
<reference evidence="1" key="1">
    <citation type="journal article" date="2020" name="Nature">
        <title>Giant virus diversity and host interactions through global metagenomics.</title>
        <authorList>
            <person name="Schulz F."/>
            <person name="Roux S."/>
            <person name="Paez-Espino D."/>
            <person name="Jungbluth S."/>
            <person name="Walsh D.A."/>
            <person name="Denef V.J."/>
            <person name="McMahon K.D."/>
            <person name="Konstantinidis K.T."/>
            <person name="Eloe-Fadrosh E.A."/>
            <person name="Kyrpides N.C."/>
            <person name="Woyke T."/>
        </authorList>
    </citation>
    <scope>NUCLEOTIDE SEQUENCE</scope>
    <source>
        <strain evidence="1">GVMAG-M-3300017651-5</strain>
    </source>
</reference>